<dbReference type="AlphaFoldDB" id="A0A2P6V2V6"/>
<protein>
    <submittedName>
        <fullName evidence="2">Uncharacterized protein</fullName>
    </submittedName>
</protein>
<accession>A0A2P6V2V6</accession>
<evidence type="ECO:0000256" key="1">
    <source>
        <dbReference type="SAM" id="MobiDB-lite"/>
    </source>
</evidence>
<dbReference type="OrthoDB" id="5516192at2759"/>
<dbReference type="Proteomes" id="UP000239649">
    <property type="component" value="Unassembled WGS sequence"/>
</dbReference>
<evidence type="ECO:0000313" key="2">
    <source>
        <dbReference type="EMBL" id="PSC68418.1"/>
    </source>
</evidence>
<keyword evidence="3" id="KW-1185">Reference proteome</keyword>
<name>A0A2P6V2V6_9CHLO</name>
<feature type="region of interest" description="Disordered" evidence="1">
    <location>
        <begin position="1"/>
        <end position="24"/>
    </location>
</feature>
<evidence type="ECO:0000313" key="3">
    <source>
        <dbReference type="Proteomes" id="UP000239649"/>
    </source>
</evidence>
<organism evidence="2 3">
    <name type="scientific">Micractinium conductrix</name>
    <dbReference type="NCBI Taxonomy" id="554055"/>
    <lineage>
        <taxon>Eukaryota</taxon>
        <taxon>Viridiplantae</taxon>
        <taxon>Chlorophyta</taxon>
        <taxon>core chlorophytes</taxon>
        <taxon>Trebouxiophyceae</taxon>
        <taxon>Chlorellales</taxon>
        <taxon>Chlorellaceae</taxon>
        <taxon>Chlorella clade</taxon>
        <taxon>Micractinium</taxon>
    </lineage>
</organism>
<feature type="compositionally biased region" description="Polar residues" evidence="1">
    <location>
        <begin position="1"/>
        <end position="11"/>
    </location>
</feature>
<dbReference type="EMBL" id="LHPF02000037">
    <property type="protein sequence ID" value="PSC68418.1"/>
    <property type="molecule type" value="Genomic_DNA"/>
</dbReference>
<reference evidence="2 3" key="1">
    <citation type="journal article" date="2018" name="Plant J.">
        <title>Genome sequences of Chlorella sorokiniana UTEX 1602 and Micractinium conductrix SAG 241.80: implications to maltose excretion by a green alga.</title>
        <authorList>
            <person name="Arriola M.B."/>
            <person name="Velmurugan N."/>
            <person name="Zhang Y."/>
            <person name="Plunkett M.H."/>
            <person name="Hondzo H."/>
            <person name="Barney B.M."/>
        </authorList>
    </citation>
    <scope>NUCLEOTIDE SEQUENCE [LARGE SCALE GENOMIC DNA]</scope>
    <source>
        <strain evidence="2 3">SAG 241.80</strain>
    </source>
</reference>
<gene>
    <name evidence="2" type="ORF">C2E20_7989</name>
</gene>
<comment type="caution">
    <text evidence="2">The sequence shown here is derived from an EMBL/GenBank/DDBJ whole genome shotgun (WGS) entry which is preliminary data.</text>
</comment>
<dbReference type="PANTHER" id="PTHR36706">
    <property type="entry name" value="UNNAMED PRODUCT"/>
    <property type="match status" value="1"/>
</dbReference>
<proteinExistence type="predicted"/>
<sequence>MSQPESESGSTAAPPPKKMPRPHRCNARVEDFVQSLVTVEWSGKIQPAWRLLRQCLKSEPGQEPQEPYLVIKDPQAYLDPARMYAPRPGMER</sequence>